<feature type="transmembrane region" description="Helical" evidence="7">
    <location>
        <begin position="12"/>
        <end position="32"/>
    </location>
</feature>
<evidence type="ECO:0000256" key="3">
    <source>
        <dbReference type="ARBA" id="ARBA00022475"/>
    </source>
</evidence>
<evidence type="ECO:0000256" key="6">
    <source>
        <dbReference type="ARBA" id="ARBA00023136"/>
    </source>
</evidence>
<evidence type="ECO:0000256" key="4">
    <source>
        <dbReference type="ARBA" id="ARBA00022692"/>
    </source>
</evidence>
<dbReference type="InterPro" id="IPR002528">
    <property type="entry name" value="MATE_fam"/>
</dbReference>
<comment type="subcellular location">
    <subcellularLocation>
        <location evidence="1">Cell inner membrane</location>
        <topology evidence="1">Multi-pass membrane protein</topology>
    </subcellularLocation>
</comment>
<dbReference type="InterPro" id="IPR048279">
    <property type="entry name" value="MdtK-like"/>
</dbReference>
<keyword evidence="6 7" id="KW-0472">Membrane</keyword>
<dbReference type="Proteomes" id="UP001597380">
    <property type="component" value="Unassembled WGS sequence"/>
</dbReference>
<comment type="caution">
    <text evidence="8">The sequence shown here is derived from an EMBL/GenBank/DDBJ whole genome shotgun (WGS) entry which is preliminary data.</text>
</comment>
<feature type="transmembrane region" description="Helical" evidence="7">
    <location>
        <begin position="231"/>
        <end position="259"/>
    </location>
</feature>
<evidence type="ECO:0000256" key="1">
    <source>
        <dbReference type="ARBA" id="ARBA00004429"/>
    </source>
</evidence>
<gene>
    <name evidence="8" type="ORF">ACFSJ3_03295</name>
</gene>
<feature type="transmembrane region" description="Helical" evidence="7">
    <location>
        <begin position="350"/>
        <end position="368"/>
    </location>
</feature>
<keyword evidence="3" id="KW-1003">Cell membrane</keyword>
<dbReference type="PIRSF" id="PIRSF006603">
    <property type="entry name" value="DinF"/>
    <property type="match status" value="1"/>
</dbReference>
<dbReference type="Pfam" id="PF01554">
    <property type="entry name" value="MatE"/>
    <property type="match status" value="2"/>
</dbReference>
<feature type="transmembrane region" description="Helical" evidence="7">
    <location>
        <begin position="131"/>
        <end position="151"/>
    </location>
</feature>
<proteinExistence type="predicted"/>
<dbReference type="PANTHER" id="PTHR43549">
    <property type="entry name" value="MULTIDRUG RESISTANCE PROTEIN YPNP-RELATED"/>
    <property type="match status" value="1"/>
</dbReference>
<dbReference type="PANTHER" id="PTHR43549:SF3">
    <property type="entry name" value="MULTIDRUG RESISTANCE PROTEIN YPNP-RELATED"/>
    <property type="match status" value="1"/>
</dbReference>
<protein>
    <submittedName>
        <fullName evidence="8">MATE family efflux transporter</fullName>
    </submittedName>
</protein>
<evidence type="ECO:0000256" key="5">
    <source>
        <dbReference type="ARBA" id="ARBA00022989"/>
    </source>
</evidence>
<feature type="transmembrane region" description="Helical" evidence="7">
    <location>
        <begin position="52"/>
        <end position="76"/>
    </location>
</feature>
<keyword evidence="5 7" id="KW-1133">Transmembrane helix</keyword>
<feature type="transmembrane region" description="Helical" evidence="7">
    <location>
        <begin position="189"/>
        <end position="210"/>
    </location>
</feature>
<reference evidence="9" key="1">
    <citation type="journal article" date="2019" name="Int. J. Syst. Evol. Microbiol.">
        <title>The Global Catalogue of Microorganisms (GCM) 10K type strain sequencing project: providing services to taxonomists for standard genome sequencing and annotation.</title>
        <authorList>
            <consortium name="The Broad Institute Genomics Platform"/>
            <consortium name="The Broad Institute Genome Sequencing Center for Infectious Disease"/>
            <person name="Wu L."/>
            <person name="Ma J."/>
        </authorList>
    </citation>
    <scope>NUCLEOTIDE SEQUENCE [LARGE SCALE GENOMIC DNA]</scope>
    <source>
        <strain evidence="9">CGMCC 1.10992</strain>
    </source>
</reference>
<name>A0ABW4XJQ5_9GAMM</name>
<evidence type="ECO:0000256" key="2">
    <source>
        <dbReference type="ARBA" id="ARBA00022448"/>
    </source>
</evidence>
<dbReference type="RefSeq" id="WP_345337953.1">
    <property type="nucleotide sequence ID" value="NZ_BAABLI010000004.1"/>
</dbReference>
<accession>A0ABW4XJQ5</accession>
<dbReference type="NCBIfam" id="TIGR00797">
    <property type="entry name" value="matE"/>
    <property type="match status" value="1"/>
</dbReference>
<dbReference type="EMBL" id="JBHUHT010000007">
    <property type="protein sequence ID" value="MFD2094994.1"/>
    <property type="molecule type" value="Genomic_DNA"/>
</dbReference>
<feature type="transmembrane region" description="Helical" evidence="7">
    <location>
        <begin position="306"/>
        <end position="330"/>
    </location>
</feature>
<keyword evidence="2" id="KW-0813">Transport</keyword>
<sequence length="447" mass="48284">MTSQTKSLAVQLYRMTMPMIIGVLAIMSYQLVDSAFIGQLGVKPLAAVGFTIPVYQLIIGIQVGIGIATTAVIAQALGANKEDHARQLGTLVVAVGFLSILLLCVLIWFNQEALLRLLGAEPELYPTVREYWFPWLISAWLGAMLYFGYSIYRAQGHTKAPGVVMVVTSIINMILDPLFIFTFDMGIAGAAWATICAFLVGCVIIYPKILAKHWVSLKLRLKENLSGLQQLVAIMLPAMMSQFIPPISAMAATAIVAGYGETVVAAWGLGTRLEFFSIIVVLALTMAMPPMVGRLRGAGELDKIHLLVKIAVGFVFVWQLLIALIGIALASPIGNLLTTDQTVSDILTDYLWRVPFSFGALGICMIMVSVANAMGKSMRALSISALRLLCCYLPCLWLGSQLGGLNGMFLGALVGNVAAGIMSWVIYRKGMKKLKRAMAAEATLSKV</sequence>
<feature type="transmembrane region" description="Helical" evidence="7">
    <location>
        <begin position="265"/>
        <end position="285"/>
    </location>
</feature>
<evidence type="ECO:0000313" key="8">
    <source>
        <dbReference type="EMBL" id="MFD2094994.1"/>
    </source>
</evidence>
<feature type="transmembrane region" description="Helical" evidence="7">
    <location>
        <begin position="88"/>
        <end position="111"/>
    </location>
</feature>
<evidence type="ECO:0000256" key="7">
    <source>
        <dbReference type="SAM" id="Phobius"/>
    </source>
</evidence>
<keyword evidence="9" id="KW-1185">Reference proteome</keyword>
<feature type="transmembrane region" description="Helical" evidence="7">
    <location>
        <begin position="405"/>
        <end position="427"/>
    </location>
</feature>
<keyword evidence="4 7" id="KW-0812">Transmembrane</keyword>
<evidence type="ECO:0000313" key="9">
    <source>
        <dbReference type="Proteomes" id="UP001597380"/>
    </source>
</evidence>
<feature type="transmembrane region" description="Helical" evidence="7">
    <location>
        <begin position="163"/>
        <end position="183"/>
    </location>
</feature>
<organism evidence="8 9">
    <name type="scientific">Corallincola platygyrae</name>
    <dbReference type="NCBI Taxonomy" id="1193278"/>
    <lineage>
        <taxon>Bacteria</taxon>
        <taxon>Pseudomonadati</taxon>
        <taxon>Pseudomonadota</taxon>
        <taxon>Gammaproteobacteria</taxon>
        <taxon>Alteromonadales</taxon>
        <taxon>Psychromonadaceae</taxon>
        <taxon>Corallincola</taxon>
    </lineage>
</organism>
<feature type="transmembrane region" description="Helical" evidence="7">
    <location>
        <begin position="380"/>
        <end position="399"/>
    </location>
</feature>
<dbReference type="InterPro" id="IPR052031">
    <property type="entry name" value="Membrane_Transporter-Flippase"/>
</dbReference>